<organism evidence="1 2">
    <name type="scientific">Chengkuizengella axinellae</name>
    <dbReference type="NCBI Taxonomy" id="3064388"/>
    <lineage>
        <taxon>Bacteria</taxon>
        <taxon>Bacillati</taxon>
        <taxon>Bacillota</taxon>
        <taxon>Bacilli</taxon>
        <taxon>Bacillales</taxon>
        <taxon>Paenibacillaceae</taxon>
        <taxon>Chengkuizengella</taxon>
    </lineage>
</organism>
<comment type="caution">
    <text evidence="1">The sequence shown here is derived from an EMBL/GenBank/DDBJ whole genome shotgun (WGS) entry which is preliminary data.</text>
</comment>
<proteinExistence type="predicted"/>
<keyword evidence="2" id="KW-1185">Reference proteome</keyword>
<reference evidence="1 2" key="1">
    <citation type="submission" date="2023-08" db="EMBL/GenBank/DDBJ databases">
        <authorList>
            <person name="Park J.-S."/>
        </authorList>
    </citation>
    <scope>NUCLEOTIDE SEQUENCE [LARGE SCALE GENOMIC DNA]</scope>
    <source>
        <strain evidence="1 2">2205SS18-9</strain>
    </source>
</reference>
<sequence length="161" mass="17408">MGHFDETICDCCVCPMQCVLDQLRNTENPVVIFTTTLGNFDLTITEVNDFIVSGTGAGGGTVRNFPICNVSGVSNIPLSRQVKLKPNRTSVKGECSCCEDPTNQLLRTLSREQLFNLRFLVGTAIGFISDIGEGIVMIQSQDGTMKTAVSICSLNRIGPNL</sequence>
<evidence type="ECO:0008006" key="3">
    <source>
        <dbReference type="Google" id="ProtNLM"/>
    </source>
</evidence>
<dbReference type="EMBL" id="JAVAMP010000009">
    <property type="protein sequence ID" value="MDP5275766.1"/>
    <property type="molecule type" value="Genomic_DNA"/>
</dbReference>
<gene>
    <name evidence="1" type="ORF">Q5Y73_16775</name>
</gene>
<dbReference type="RefSeq" id="WP_305993075.1">
    <property type="nucleotide sequence ID" value="NZ_JAVAMP010000009.1"/>
</dbReference>
<evidence type="ECO:0000313" key="2">
    <source>
        <dbReference type="Proteomes" id="UP001231941"/>
    </source>
</evidence>
<dbReference type="Proteomes" id="UP001231941">
    <property type="component" value="Unassembled WGS sequence"/>
</dbReference>
<evidence type="ECO:0000313" key="1">
    <source>
        <dbReference type="EMBL" id="MDP5275766.1"/>
    </source>
</evidence>
<protein>
    <recommendedName>
        <fullName evidence="3">Spore coat protein</fullName>
    </recommendedName>
</protein>
<name>A0ABT9J2D0_9BACL</name>
<accession>A0ABT9J2D0</accession>